<dbReference type="Proteomes" id="UP000094336">
    <property type="component" value="Unassembled WGS sequence"/>
</dbReference>
<evidence type="ECO:0000313" key="10">
    <source>
        <dbReference type="EMBL" id="ODQ79068.1"/>
    </source>
</evidence>
<gene>
    <name evidence="10" type="ORF">BABINDRAFT_8677</name>
</gene>
<keyword evidence="2" id="KW-0521">NADP</keyword>
<evidence type="ECO:0000256" key="8">
    <source>
        <dbReference type="ARBA" id="ARBA00081322"/>
    </source>
</evidence>
<name>A0A1E3QN54_9ASCO</name>
<dbReference type="FunFam" id="3.20.20.100:FF:000002">
    <property type="entry name" value="2,5-diketo-D-gluconic acid reductase A"/>
    <property type="match status" value="1"/>
</dbReference>
<proteinExistence type="inferred from homology"/>
<dbReference type="Pfam" id="PF00248">
    <property type="entry name" value="Aldo_ket_red"/>
    <property type="match status" value="1"/>
</dbReference>
<dbReference type="GO" id="GO:0042180">
    <property type="term" value="P:ketone metabolic process"/>
    <property type="evidence" value="ECO:0007669"/>
    <property type="project" value="UniProtKB-ARBA"/>
</dbReference>
<dbReference type="PANTHER" id="PTHR43827">
    <property type="entry name" value="2,5-DIKETO-D-GLUCONIC ACID REDUCTASE"/>
    <property type="match status" value="1"/>
</dbReference>
<feature type="domain" description="NADP-dependent oxidoreductase" evidence="9">
    <location>
        <begin position="47"/>
        <end position="295"/>
    </location>
</feature>
<comment type="similarity">
    <text evidence="1">Belongs to the aldo/keto reductase family.</text>
</comment>
<keyword evidence="11" id="KW-1185">Reference proteome</keyword>
<keyword evidence="3" id="KW-0560">Oxidoreductase</keyword>
<dbReference type="EMBL" id="KV454433">
    <property type="protein sequence ID" value="ODQ79068.1"/>
    <property type="molecule type" value="Genomic_DNA"/>
</dbReference>
<evidence type="ECO:0000259" key="9">
    <source>
        <dbReference type="Pfam" id="PF00248"/>
    </source>
</evidence>
<evidence type="ECO:0000256" key="6">
    <source>
        <dbReference type="ARBA" id="ARBA00066965"/>
    </source>
</evidence>
<dbReference type="InterPro" id="IPR036812">
    <property type="entry name" value="NAD(P)_OxRdtase_dom_sf"/>
</dbReference>
<dbReference type="GO" id="GO:0047011">
    <property type="term" value="F:2-dehydropantolactone reductase (A-specific) activity"/>
    <property type="evidence" value="ECO:0007669"/>
    <property type="project" value="UniProtKB-ARBA"/>
</dbReference>
<dbReference type="CDD" id="cd19120">
    <property type="entry name" value="AKR_AKR3C2-3"/>
    <property type="match status" value="1"/>
</dbReference>
<dbReference type="EC" id="1.1.1.358" evidence="6"/>
<dbReference type="InterPro" id="IPR044494">
    <property type="entry name" value="AKR3C2/3"/>
</dbReference>
<dbReference type="Gene3D" id="3.20.20.100">
    <property type="entry name" value="NADP-dependent oxidoreductase domain"/>
    <property type="match status" value="1"/>
</dbReference>
<evidence type="ECO:0000256" key="5">
    <source>
        <dbReference type="ARBA" id="ARBA00051098"/>
    </source>
</evidence>
<dbReference type="PANTHER" id="PTHR43827:SF3">
    <property type="entry name" value="NADP-DEPENDENT OXIDOREDUCTASE DOMAIN-CONTAINING PROTEIN"/>
    <property type="match status" value="1"/>
</dbReference>
<dbReference type="InterPro" id="IPR020471">
    <property type="entry name" value="AKR"/>
</dbReference>
<dbReference type="InterPro" id="IPR018170">
    <property type="entry name" value="Aldo/ket_reductase_CS"/>
</dbReference>
<evidence type="ECO:0000256" key="2">
    <source>
        <dbReference type="ARBA" id="ARBA00022857"/>
    </source>
</evidence>
<reference evidence="11" key="1">
    <citation type="submission" date="2016-05" db="EMBL/GenBank/DDBJ databases">
        <title>Comparative genomics of biotechnologically important yeasts.</title>
        <authorList>
            <consortium name="DOE Joint Genome Institute"/>
            <person name="Riley R."/>
            <person name="Haridas S."/>
            <person name="Wolfe K.H."/>
            <person name="Lopes M.R."/>
            <person name="Hittinger C.T."/>
            <person name="Goker M."/>
            <person name="Salamov A."/>
            <person name="Wisecaver J."/>
            <person name="Long T.M."/>
            <person name="Aerts A.L."/>
            <person name="Barry K."/>
            <person name="Choi C."/>
            <person name="Clum A."/>
            <person name="Coughlan A.Y."/>
            <person name="Deshpande S."/>
            <person name="Douglass A.P."/>
            <person name="Hanson S.J."/>
            <person name="Klenk H.-P."/>
            <person name="Labutti K."/>
            <person name="Lapidus A."/>
            <person name="Lindquist E."/>
            <person name="Lipzen A."/>
            <person name="Meier-Kolthoff J.P."/>
            <person name="Ohm R.A."/>
            <person name="Otillar R.P."/>
            <person name="Pangilinan J."/>
            <person name="Peng Y."/>
            <person name="Rokas A."/>
            <person name="Rosa C.A."/>
            <person name="Scheuner C."/>
            <person name="Sibirny A.A."/>
            <person name="Slot J.C."/>
            <person name="Stielow J.B."/>
            <person name="Sun H."/>
            <person name="Kurtzman C.P."/>
            <person name="Blackwell M."/>
            <person name="Grigoriev I.V."/>
            <person name="Jeffries T.W."/>
        </authorList>
    </citation>
    <scope>NUCLEOTIDE SEQUENCE [LARGE SCALE GENOMIC DNA]</scope>
    <source>
        <strain evidence="11">NRRL Y-12698</strain>
    </source>
</reference>
<evidence type="ECO:0000313" key="11">
    <source>
        <dbReference type="Proteomes" id="UP000094336"/>
    </source>
</evidence>
<dbReference type="InterPro" id="IPR023210">
    <property type="entry name" value="NADP_OxRdtase_dom"/>
</dbReference>
<dbReference type="AlphaFoldDB" id="A0A1E3QN54"/>
<organism evidence="10 11">
    <name type="scientific">Babjeviella inositovora NRRL Y-12698</name>
    <dbReference type="NCBI Taxonomy" id="984486"/>
    <lineage>
        <taxon>Eukaryota</taxon>
        <taxon>Fungi</taxon>
        <taxon>Dikarya</taxon>
        <taxon>Ascomycota</taxon>
        <taxon>Saccharomycotina</taxon>
        <taxon>Pichiomycetes</taxon>
        <taxon>Serinales incertae sedis</taxon>
        <taxon>Babjeviella</taxon>
    </lineage>
</organism>
<evidence type="ECO:0000256" key="4">
    <source>
        <dbReference type="ARBA" id="ARBA00050878"/>
    </source>
</evidence>
<dbReference type="PROSITE" id="PS00062">
    <property type="entry name" value="ALDOKETO_REDUCTASE_2"/>
    <property type="match status" value="1"/>
</dbReference>
<dbReference type="RefSeq" id="XP_018984396.1">
    <property type="nucleotide sequence ID" value="XM_019132843.1"/>
</dbReference>
<comment type="catalytic activity">
    <reaction evidence="5">
        <text>isatin + NADPH + H(+) = 3-hydroxyindolin-2-one + NADP(+)</text>
        <dbReference type="Rhea" id="RHEA:68608"/>
        <dbReference type="ChEBI" id="CHEBI:15378"/>
        <dbReference type="ChEBI" id="CHEBI:27539"/>
        <dbReference type="ChEBI" id="CHEBI:28536"/>
        <dbReference type="ChEBI" id="CHEBI:57783"/>
        <dbReference type="ChEBI" id="CHEBI:58349"/>
    </reaction>
</comment>
<sequence>MGSVRDNFKTKSGDPLTIGVGSGTKWQWLKKARSEDEKDQLVEPLVTTILSALEQGFNHVDTAEMYTTHEEVGEALRRAGYLTDEKAREKVWITDKYYPGGFFTQPPFTESTTASIDVALQKIGTNYLDLYLLHTPFFDPTKTSTGLAIKDIWQQMEQAVRDGKVRYIGVSNFAASHIEEILSYSTIKPVVNQIEFHPFLQEQSPGIAAFCAKNDILIETYSPLAPLFRDDSGKLNETLDKIGAKYQKNNAQVLLRYVMEKGHLPITTSSKAERFKEAMEIHSFELSKEDVALISEEGAKHHFRAFFADERFLSTSKNVQATVARSASSTFAEYRSKQTQQLGPLYSSKTQNVGEKSEEFKRFAEMARSTAYNSEGKAASVEARL</sequence>
<dbReference type="STRING" id="984486.A0A1E3QN54"/>
<dbReference type="SUPFAM" id="SSF51430">
    <property type="entry name" value="NAD(P)-linked oxidoreductase"/>
    <property type="match status" value="1"/>
</dbReference>
<dbReference type="GO" id="GO:0016652">
    <property type="term" value="F:oxidoreductase activity, acting on NAD(P)H as acceptor"/>
    <property type="evidence" value="ECO:0007669"/>
    <property type="project" value="InterPro"/>
</dbReference>
<protein>
    <recommendedName>
        <fullName evidence="7">2-dehydropantolactone reductase</fullName>
        <ecNumber evidence="6">1.1.1.358</ecNumber>
    </recommendedName>
    <alternativeName>
        <fullName evidence="7">2-dehydropantolactone reductase</fullName>
    </alternativeName>
    <alternativeName>
        <fullName evidence="8">Ketopantoyl-lactone reductase</fullName>
    </alternativeName>
</protein>
<dbReference type="PRINTS" id="PR00069">
    <property type="entry name" value="ALDKETRDTASE"/>
</dbReference>
<accession>A0A1E3QN54</accession>
<evidence type="ECO:0000256" key="1">
    <source>
        <dbReference type="ARBA" id="ARBA00007905"/>
    </source>
</evidence>
<comment type="catalytic activity">
    <reaction evidence="4">
        <text>(R)-pantolactone + NADP(+) = 2-dehydropantolactone + NADPH + H(+)</text>
        <dbReference type="Rhea" id="RHEA:18981"/>
        <dbReference type="ChEBI" id="CHEBI:15378"/>
        <dbReference type="ChEBI" id="CHEBI:16719"/>
        <dbReference type="ChEBI" id="CHEBI:18395"/>
        <dbReference type="ChEBI" id="CHEBI:57783"/>
        <dbReference type="ChEBI" id="CHEBI:58349"/>
        <dbReference type="EC" id="1.1.1.358"/>
    </reaction>
</comment>
<evidence type="ECO:0000256" key="7">
    <source>
        <dbReference type="ARBA" id="ARBA00079693"/>
    </source>
</evidence>
<evidence type="ECO:0000256" key="3">
    <source>
        <dbReference type="ARBA" id="ARBA00023002"/>
    </source>
</evidence>
<dbReference type="GeneID" id="30150696"/>
<dbReference type="OrthoDB" id="416253at2759"/>